<evidence type="ECO:0000256" key="6">
    <source>
        <dbReference type="ARBA" id="ARBA00022723"/>
    </source>
</evidence>
<dbReference type="GO" id="GO:0046872">
    <property type="term" value="F:metal ion binding"/>
    <property type="evidence" value="ECO:0007669"/>
    <property type="project" value="UniProtKB-KW"/>
</dbReference>
<keyword evidence="9" id="KW-0560">Oxidoreductase</keyword>
<evidence type="ECO:0000256" key="8">
    <source>
        <dbReference type="ARBA" id="ARBA00022989"/>
    </source>
</evidence>
<sequence>MLRNIKLSLWGFLIGLSGLWILANLSLPETLNFKSIRDLFIQYSGVIAMGTMSIAMVLALRPVWLEPWLGGLDKSYRLHKWLGISALTGSVLHWLAKNVPHWAIDLGLMERGARGPRPDPATLSAAQQFFNELRKPAEFVGEWIFYAVVLLIALALIKRFPYRLFAKTHKLLAVAYLALVFHTIVLLDFAAWTKPLGIFMGLLLLAGTVSAVLVLTNQIGKKRQAEGTIETQHHFPEMKVLETSILLKDGWKGHKSGQFAFVNFDAKEGQHPFTIASAWNAKDPHITFITKGLGDYTDLLPEQLHSGNKVNVEGPYGCFTFDDNKKRQIWIGGGIGITPFIARMKQLAQHQGGQAIDLFHSATELAPEALEKLTADAAAANVTLHVMIDSRDGFLTGEKIRNAVPEWQSASFWFCGPAGFGSVLRKDMSANGLPKGAFHQELFNMR</sequence>
<gene>
    <name evidence="15" type="ORF">EV695_0620</name>
</gene>
<evidence type="ECO:0000313" key="15">
    <source>
        <dbReference type="EMBL" id="TCJ88761.1"/>
    </source>
</evidence>
<evidence type="ECO:0000256" key="4">
    <source>
        <dbReference type="ARBA" id="ARBA00022692"/>
    </source>
</evidence>
<proteinExistence type="predicted"/>
<feature type="transmembrane region" description="Helical" evidence="13">
    <location>
        <begin position="172"/>
        <end position="192"/>
    </location>
</feature>
<keyword evidence="12 13" id="KW-0472">Membrane</keyword>
<feature type="transmembrane region" description="Helical" evidence="13">
    <location>
        <begin position="7"/>
        <end position="27"/>
    </location>
</feature>
<evidence type="ECO:0000256" key="13">
    <source>
        <dbReference type="SAM" id="Phobius"/>
    </source>
</evidence>
<keyword evidence="6" id="KW-0479">Metal-binding</keyword>
<accession>A0A4R1FD57</accession>
<dbReference type="CDD" id="cd06198">
    <property type="entry name" value="FNR_like_3"/>
    <property type="match status" value="1"/>
</dbReference>
<dbReference type="GO" id="GO:0016020">
    <property type="term" value="C:membrane"/>
    <property type="evidence" value="ECO:0007669"/>
    <property type="project" value="UniProtKB-SubCell"/>
</dbReference>
<evidence type="ECO:0000256" key="1">
    <source>
        <dbReference type="ARBA" id="ARBA00001974"/>
    </source>
</evidence>
<dbReference type="InterPro" id="IPR013130">
    <property type="entry name" value="Fe3_Rdtase_TM_dom"/>
</dbReference>
<keyword evidence="16" id="KW-1185">Reference proteome</keyword>
<keyword evidence="8 13" id="KW-1133">Transmembrane helix</keyword>
<name>A0A4R1FD57_9GAMM</name>
<dbReference type="OrthoDB" id="9806195at2"/>
<dbReference type="Gene3D" id="3.40.50.80">
    <property type="entry name" value="Nucleotide-binding domain of ferredoxin-NADP reductase (FNR) module"/>
    <property type="match status" value="1"/>
</dbReference>
<dbReference type="Gene3D" id="2.40.30.10">
    <property type="entry name" value="Translation factors"/>
    <property type="match status" value="1"/>
</dbReference>
<keyword evidence="10" id="KW-0408">Iron</keyword>
<dbReference type="PANTHER" id="PTHR47354:SF8">
    <property type="entry name" value="1,2-PHENYLACETYL-COA EPOXIDASE, SUBUNIT E"/>
    <property type="match status" value="1"/>
</dbReference>
<dbReference type="InterPro" id="IPR013112">
    <property type="entry name" value="FAD-bd_8"/>
</dbReference>
<keyword evidence="4 13" id="KW-0812">Transmembrane</keyword>
<dbReference type="Pfam" id="PF01794">
    <property type="entry name" value="Ferric_reduct"/>
    <property type="match status" value="1"/>
</dbReference>
<evidence type="ECO:0000313" key="16">
    <source>
        <dbReference type="Proteomes" id="UP000294887"/>
    </source>
</evidence>
<keyword evidence="5" id="KW-0001">2Fe-2S</keyword>
<dbReference type="GO" id="GO:0016491">
    <property type="term" value="F:oxidoreductase activity"/>
    <property type="evidence" value="ECO:0007669"/>
    <property type="project" value="UniProtKB-KW"/>
</dbReference>
<feature type="transmembrane region" description="Helical" evidence="13">
    <location>
        <begin position="143"/>
        <end position="160"/>
    </location>
</feature>
<evidence type="ECO:0000256" key="10">
    <source>
        <dbReference type="ARBA" id="ARBA00023004"/>
    </source>
</evidence>
<feature type="domain" description="FAD-binding FR-type" evidence="14">
    <location>
        <begin position="206"/>
        <end position="322"/>
    </location>
</feature>
<organism evidence="15 16">
    <name type="scientific">Cocleimonas flava</name>
    <dbReference type="NCBI Taxonomy" id="634765"/>
    <lineage>
        <taxon>Bacteria</taxon>
        <taxon>Pseudomonadati</taxon>
        <taxon>Pseudomonadota</taxon>
        <taxon>Gammaproteobacteria</taxon>
        <taxon>Thiotrichales</taxon>
        <taxon>Thiotrichaceae</taxon>
        <taxon>Cocleimonas</taxon>
    </lineage>
</organism>
<dbReference type="SUPFAM" id="SSF52343">
    <property type="entry name" value="Ferredoxin reductase-like, C-terminal NADP-linked domain"/>
    <property type="match status" value="1"/>
</dbReference>
<evidence type="ECO:0000256" key="9">
    <source>
        <dbReference type="ARBA" id="ARBA00023002"/>
    </source>
</evidence>
<dbReference type="PRINTS" id="PR00409">
    <property type="entry name" value="PHDIOXRDTASE"/>
</dbReference>
<dbReference type="RefSeq" id="WP_131904436.1">
    <property type="nucleotide sequence ID" value="NZ_BAAAFU010000008.1"/>
</dbReference>
<keyword evidence="3" id="KW-0285">Flavoprotein</keyword>
<comment type="caution">
    <text evidence="15">The sequence shown here is derived from an EMBL/GenBank/DDBJ whole genome shotgun (WGS) entry which is preliminary data.</text>
</comment>
<evidence type="ECO:0000256" key="3">
    <source>
        <dbReference type="ARBA" id="ARBA00022630"/>
    </source>
</evidence>
<evidence type="ECO:0000256" key="2">
    <source>
        <dbReference type="ARBA" id="ARBA00004141"/>
    </source>
</evidence>
<dbReference type="SUPFAM" id="SSF63380">
    <property type="entry name" value="Riboflavin synthase domain-like"/>
    <property type="match status" value="1"/>
</dbReference>
<dbReference type="InterPro" id="IPR017927">
    <property type="entry name" value="FAD-bd_FR_type"/>
</dbReference>
<keyword evidence="7" id="KW-0274">FAD</keyword>
<evidence type="ECO:0000256" key="5">
    <source>
        <dbReference type="ARBA" id="ARBA00022714"/>
    </source>
</evidence>
<dbReference type="PANTHER" id="PTHR47354">
    <property type="entry name" value="NADH OXIDOREDUCTASE HCR"/>
    <property type="match status" value="1"/>
</dbReference>
<comment type="subcellular location">
    <subcellularLocation>
        <location evidence="2">Membrane</location>
        <topology evidence="2">Multi-pass membrane protein</topology>
    </subcellularLocation>
</comment>
<feature type="transmembrane region" description="Helical" evidence="13">
    <location>
        <begin position="39"/>
        <end position="60"/>
    </location>
</feature>
<dbReference type="InterPro" id="IPR017938">
    <property type="entry name" value="Riboflavin_synthase-like_b-brl"/>
</dbReference>
<dbReference type="AlphaFoldDB" id="A0A4R1FD57"/>
<reference evidence="15 16" key="1">
    <citation type="submission" date="2019-03" db="EMBL/GenBank/DDBJ databases">
        <title>Genomic Encyclopedia of Type Strains, Phase IV (KMG-IV): sequencing the most valuable type-strain genomes for metagenomic binning, comparative biology and taxonomic classification.</title>
        <authorList>
            <person name="Goeker M."/>
        </authorList>
    </citation>
    <scope>NUCLEOTIDE SEQUENCE [LARGE SCALE GENOMIC DNA]</scope>
    <source>
        <strain evidence="15 16">DSM 24830</strain>
    </source>
</reference>
<dbReference type="InterPro" id="IPR050415">
    <property type="entry name" value="MRET"/>
</dbReference>
<protein>
    <submittedName>
        <fullName evidence="15">Putative ferric reductase</fullName>
    </submittedName>
</protein>
<evidence type="ECO:0000256" key="11">
    <source>
        <dbReference type="ARBA" id="ARBA00023014"/>
    </source>
</evidence>
<dbReference type="GO" id="GO:0050660">
    <property type="term" value="F:flavin adenine dinucleotide binding"/>
    <property type="evidence" value="ECO:0007669"/>
    <property type="project" value="TreeGrafter"/>
</dbReference>
<evidence type="ECO:0000256" key="12">
    <source>
        <dbReference type="ARBA" id="ARBA00023136"/>
    </source>
</evidence>
<dbReference type="Pfam" id="PF08022">
    <property type="entry name" value="FAD_binding_8"/>
    <property type="match status" value="1"/>
</dbReference>
<feature type="transmembrane region" description="Helical" evidence="13">
    <location>
        <begin position="81"/>
        <end position="96"/>
    </location>
</feature>
<feature type="transmembrane region" description="Helical" evidence="13">
    <location>
        <begin position="198"/>
        <end position="216"/>
    </location>
</feature>
<dbReference type="PROSITE" id="PS51384">
    <property type="entry name" value="FAD_FR"/>
    <property type="match status" value="1"/>
</dbReference>
<dbReference type="GO" id="GO:0051537">
    <property type="term" value="F:2 iron, 2 sulfur cluster binding"/>
    <property type="evidence" value="ECO:0007669"/>
    <property type="project" value="UniProtKB-KW"/>
</dbReference>
<comment type="cofactor">
    <cofactor evidence="1">
        <name>FAD</name>
        <dbReference type="ChEBI" id="CHEBI:57692"/>
    </cofactor>
</comment>
<evidence type="ECO:0000256" key="7">
    <source>
        <dbReference type="ARBA" id="ARBA00022827"/>
    </source>
</evidence>
<dbReference type="EMBL" id="SMFQ01000002">
    <property type="protein sequence ID" value="TCJ88761.1"/>
    <property type="molecule type" value="Genomic_DNA"/>
</dbReference>
<dbReference type="Proteomes" id="UP000294887">
    <property type="component" value="Unassembled WGS sequence"/>
</dbReference>
<keyword evidence="11" id="KW-0411">Iron-sulfur</keyword>
<dbReference type="InterPro" id="IPR039261">
    <property type="entry name" value="FNR_nucleotide-bd"/>
</dbReference>
<evidence type="ECO:0000259" key="14">
    <source>
        <dbReference type="PROSITE" id="PS51384"/>
    </source>
</evidence>